<reference evidence="2" key="1">
    <citation type="journal article" date="2022" name="Front. Genet.">
        <title>Chromosome-Scale Assembly of the Dendrobium nobile Genome Provides Insights Into the Molecular Mechanism of the Biosynthesis of the Medicinal Active Ingredient of Dendrobium.</title>
        <authorList>
            <person name="Xu Q."/>
            <person name="Niu S.-C."/>
            <person name="Li K.-L."/>
            <person name="Zheng P.-J."/>
            <person name="Zhang X.-J."/>
            <person name="Jia Y."/>
            <person name="Liu Y."/>
            <person name="Niu Y.-X."/>
            <person name="Yu L.-H."/>
            <person name="Chen D.-F."/>
            <person name="Zhang G.-Q."/>
        </authorList>
    </citation>
    <scope>NUCLEOTIDE SEQUENCE</scope>
    <source>
        <tissue evidence="2">Leaf</tissue>
    </source>
</reference>
<proteinExistence type="predicted"/>
<evidence type="ECO:0000256" key="1">
    <source>
        <dbReference type="SAM" id="MobiDB-lite"/>
    </source>
</evidence>
<evidence type="ECO:0000313" key="2">
    <source>
        <dbReference type="EMBL" id="KAI0529631.1"/>
    </source>
</evidence>
<dbReference type="OrthoDB" id="765404at2759"/>
<protein>
    <submittedName>
        <fullName evidence="2">Uncharacterized protein</fullName>
    </submittedName>
</protein>
<organism evidence="2 3">
    <name type="scientific">Dendrobium nobile</name>
    <name type="common">Orchid</name>
    <dbReference type="NCBI Taxonomy" id="94219"/>
    <lineage>
        <taxon>Eukaryota</taxon>
        <taxon>Viridiplantae</taxon>
        <taxon>Streptophyta</taxon>
        <taxon>Embryophyta</taxon>
        <taxon>Tracheophyta</taxon>
        <taxon>Spermatophyta</taxon>
        <taxon>Magnoliopsida</taxon>
        <taxon>Liliopsida</taxon>
        <taxon>Asparagales</taxon>
        <taxon>Orchidaceae</taxon>
        <taxon>Epidendroideae</taxon>
        <taxon>Malaxideae</taxon>
        <taxon>Dendrobiinae</taxon>
        <taxon>Dendrobium</taxon>
    </lineage>
</organism>
<comment type="caution">
    <text evidence="2">The sequence shown here is derived from an EMBL/GenBank/DDBJ whole genome shotgun (WGS) entry which is preliminary data.</text>
</comment>
<dbReference type="EMBL" id="JAGYWB010000002">
    <property type="protein sequence ID" value="KAI0529631.1"/>
    <property type="molecule type" value="Genomic_DNA"/>
</dbReference>
<gene>
    <name evidence="2" type="ORF">KFK09_002185</name>
</gene>
<sequence>MGIWEATPSTAEGVRRRLPDPAPMKNACSSVYGLGTAAVNAVRAASPDLSAASAICRRSASWIYRTVRVDAPRQISTALSDPDGPNRIVRTTWNLLDHALEYGTRPYTGGIPAYRILKEGFFSSDHRTAAGKELNDLSRRLKKLEELQAARGAEGAAAEGIVGSAALRYDHHMRRASNPADVIESFMMSGFRGGDFINEQVVPLVDENRRRDGRDFSALS</sequence>
<accession>A0A8T3CC98</accession>
<name>A0A8T3CC98_DENNO</name>
<dbReference type="Proteomes" id="UP000829196">
    <property type="component" value="Unassembled WGS sequence"/>
</dbReference>
<evidence type="ECO:0000313" key="3">
    <source>
        <dbReference type="Proteomes" id="UP000829196"/>
    </source>
</evidence>
<keyword evidence="3" id="KW-1185">Reference proteome</keyword>
<feature type="region of interest" description="Disordered" evidence="1">
    <location>
        <begin position="1"/>
        <end position="20"/>
    </location>
</feature>
<dbReference type="AlphaFoldDB" id="A0A8T3CC98"/>